<dbReference type="Gene3D" id="1.20.80.10">
    <property type="match status" value="1"/>
</dbReference>
<evidence type="ECO:0008006" key="7">
    <source>
        <dbReference type="Google" id="ProtNLM"/>
    </source>
</evidence>
<feature type="transmembrane region" description="Helical" evidence="3">
    <location>
        <begin position="172"/>
        <end position="190"/>
    </location>
</feature>
<dbReference type="Pfam" id="PF04707">
    <property type="entry name" value="PRELI"/>
    <property type="match status" value="1"/>
</dbReference>
<dbReference type="GeneID" id="20810181"/>
<dbReference type="Pfam" id="PF00887">
    <property type="entry name" value="ACBP"/>
    <property type="match status" value="1"/>
</dbReference>
<protein>
    <recommendedName>
        <fullName evidence="7">ACB domain-containing protein</fullName>
    </recommendedName>
</protein>
<evidence type="ECO:0000256" key="1">
    <source>
        <dbReference type="ARBA" id="ARBA00005567"/>
    </source>
</evidence>
<evidence type="ECO:0000313" key="6">
    <source>
        <dbReference type="EMBL" id="ETV77945.1"/>
    </source>
</evidence>
<keyword evidence="3" id="KW-0812">Transmembrane</keyword>
<dbReference type="GO" id="GO:0000062">
    <property type="term" value="F:fatty-acyl-CoA binding"/>
    <property type="evidence" value="ECO:0007669"/>
    <property type="project" value="InterPro"/>
</dbReference>
<dbReference type="InterPro" id="IPR035984">
    <property type="entry name" value="Acyl-CoA-binding_sf"/>
</dbReference>
<reference evidence="6" key="1">
    <citation type="submission" date="2013-12" db="EMBL/GenBank/DDBJ databases">
        <title>The Genome Sequence of Aphanomyces astaci APO3.</title>
        <authorList>
            <consortium name="The Broad Institute Genomics Platform"/>
            <person name="Russ C."/>
            <person name="Tyler B."/>
            <person name="van West P."/>
            <person name="Dieguez-Uribeondo J."/>
            <person name="Young S.K."/>
            <person name="Zeng Q."/>
            <person name="Gargeya S."/>
            <person name="Fitzgerald M."/>
            <person name="Abouelleil A."/>
            <person name="Alvarado L."/>
            <person name="Chapman S.B."/>
            <person name="Gainer-Dewar J."/>
            <person name="Goldberg J."/>
            <person name="Griggs A."/>
            <person name="Gujja S."/>
            <person name="Hansen M."/>
            <person name="Howarth C."/>
            <person name="Imamovic A."/>
            <person name="Ireland A."/>
            <person name="Larimer J."/>
            <person name="McCowan C."/>
            <person name="Murphy C."/>
            <person name="Pearson M."/>
            <person name="Poon T.W."/>
            <person name="Priest M."/>
            <person name="Roberts A."/>
            <person name="Saif S."/>
            <person name="Shea T."/>
            <person name="Sykes S."/>
            <person name="Wortman J."/>
            <person name="Nusbaum C."/>
            <person name="Birren B."/>
        </authorList>
    </citation>
    <scope>NUCLEOTIDE SEQUENCE [LARGE SCALE GENOMIC DNA]</scope>
    <source>
        <strain evidence="6">APO3</strain>
    </source>
</reference>
<organism evidence="6">
    <name type="scientific">Aphanomyces astaci</name>
    <name type="common">Crayfish plague agent</name>
    <dbReference type="NCBI Taxonomy" id="112090"/>
    <lineage>
        <taxon>Eukaryota</taxon>
        <taxon>Sar</taxon>
        <taxon>Stramenopiles</taxon>
        <taxon>Oomycota</taxon>
        <taxon>Saprolegniomycetes</taxon>
        <taxon>Saprolegniales</taxon>
        <taxon>Verrucalvaceae</taxon>
        <taxon>Aphanomyces</taxon>
    </lineage>
</organism>
<evidence type="ECO:0000259" key="5">
    <source>
        <dbReference type="PROSITE" id="PS51228"/>
    </source>
</evidence>
<dbReference type="PANTHER" id="PTHR23310">
    <property type="entry name" value="ACYL-COA-BINDING PROTEIN, ACBP"/>
    <property type="match status" value="1"/>
</dbReference>
<proteinExistence type="inferred from homology"/>
<dbReference type="PROSITE" id="PS50904">
    <property type="entry name" value="PRELI_MSF1"/>
    <property type="match status" value="1"/>
</dbReference>
<dbReference type="RefSeq" id="XP_009832282.1">
    <property type="nucleotide sequence ID" value="XM_009833980.1"/>
</dbReference>
<gene>
    <name evidence="6" type="ORF">H257_08185</name>
</gene>
<dbReference type="VEuPathDB" id="FungiDB:H257_08185"/>
<dbReference type="InterPro" id="IPR000582">
    <property type="entry name" value="Acyl-CoA-binding_protein"/>
</dbReference>
<keyword evidence="2" id="KW-0446">Lipid-binding</keyword>
<dbReference type="STRING" id="112090.W4GE45"/>
<name>W4GE45_APHAT</name>
<dbReference type="PROSITE" id="PS51228">
    <property type="entry name" value="ACB_2"/>
    <property type="match status" value="1"/>
</dbReference>
<comment type="similarity">
    <text evidence="1">Belongs to the ACBP family.</text>
</comment>
<dbReference type="OrthoDB" id="10039049at2759"/>
<dbReference type="EMBL" id="KI913131">
    <property type="protein sequence ID" value="ETV77945.1"/>
    <property type="molecule type" value="Genomic_DNA"/>
</dbReference>
<feature type="domain" description="ACB" evidence="5">
    <location>
        <begin position="1"/>
        <end position="92"/>
    </location>
</feature>
<dbReference type="InterPro" id="IPR014352">
    <property type="entry name" value="FERM/acyl-CoA-bd_prot_sf"/>
</dbReference>
<feature type="domain" description="PRELI/MSF1" evidence="4">
    <location>
        <begin position="258"/>
        <end position="434"/>
    </location>
</feature>
<sequence length="440" mass="48591">MSGDGDFHAAAARVLNAQTTHKHLLARHDMQLYGLHQQAQHGDISTERPRCPINYDGKAKWDAWNDRRGMSDAAAKAAYVQLVHSILPEVAAPSTSTASGSSDRPSTTRRMRRYKPQAAGHASLPRLASLMLGSIAVLLLSTAAIIALSRWITNACRPLSSSVCHVWLSSHSVRVAMGWVSIGIAFGTLLQTNLLRSNILSVLYYVNLPISSSSSSSQHPPPSPELDLLASLGLVLGRVGTATADHPVMVFKPHQGSVVLGSARAIMEHPIEITADMHFRRFREPFPDPAQPGLMGIELVEEVPLPQWQCVYRKRKLQLKNNTPGFIRRFANAEYFDVIEESLWDKANQVLYVVGRNQSFAHLVLIEDFLLFRRHDDHDHWSQVTQTGACTVGGSFGFLRGTVEGFVRESYGKSVKKAQEHLVDRLDEECGARTSSMSTT</sequence>
<dbReference type="AlphaFoldDB" id="W4GE45"/>
<dbReference type="PANTHER" id="PTHR23310:SF62">
    <property type="entry name" value="ACYL-COA BINDING PROTEIN 1, ISOFORM A"/>
    <property type="match status" value="1"/>
</dbReference>
<dbReference type="InterPro" id="IPR006797">
    <property type="entry name" value="PRELI/MSF1_dom"/>
</dbReference>
<evidence type="ECO:0000256" key="2">
    <source>
        <dbReference type="ARBA" id="ARBA00023121"/>
    </source>
</evidence>
<dbReference type="GO" id="GO:0006631">
    <property type="term" value="P:fatty acid metabolic process"/>
    <property type="evidence" value="ECO:0007669"/>
    <property type="project" value="TreeGrafter"/>
</dbReference>
<accession>W4GE45</accession>
<keyword evidence="3" id="KW-0472">Membrane</keyword>
<keyword evidence="3" id="KW-1133">Transmembrane helix</keyword>
<evidence type="ECO:0000256" key="3">
    <source>
        <dbReference type="SAM" id="Phobius"/>
    </source>
</evidence>
<evidence type="ECO:0000259" key="4">
    <source>
        <dbReference type="PROSITE" id="PS50904"/>
    </source>
</evidence>
<feature type="transmembrane region" description="Helical" evidence="3">
    <location>
        <begin position="130"/>
        <end position="152"/>
    </location>
</feature>
<dbReference type="SUPFAM" id="SSF47027">
    <property type="entry name" value="Acyl-CoA binding protein"/>
    <property type="match status" value="1"/>
</dbReference>